<evidence type="ECO:0000313" key="1">
    <source>
        <dbReference type="EMBL" id="MFD1215043.1"/>
    </source>
</evidence>
<dbReference type="Proteomes" id="UP001597264">
    <property type="component" value="Unassembled WGS sequence"/>
</dbReference>
<organism evidence="1 2">
    <name type="scientific">Microbulbifer celer</name>
    <dbReference type="NCBI Taxonomy" id="435905"/>
    <lineage>
        <taxon>Bacteria</taxon>
        <taxon>Pseudomonadati</taxon>
        <taxon>Pseudomonadota</taxon>
        <taxon>Gammaproteobacteria</taxon>
        <taxon>Cellvibrionales</taxon>
        <taxon>Microbulbiferaceae</taxon>
        <taxon>Microbulbifer</taxon>
    </lineage>
</organism>
<proteinExistence type="predicted"/>
<evidence type="ECO:0000313" key="2">
    <source>
        <dbReference type="Proteomes" id="UP001597264"/>
    </source>
</evidence>
<reference evidence="2" key="1">
    <citation type="journal article" date="2019" name="Int. J. Syst. Evol. Microbiol.">
        <title>The Global Catalogue of Microorganisms (GCM) 10K type strain sequencing project: providing services to taxonomists for standard genome sequencing and annotation.</title>
        <authorList>
            <consortium name="The Broad Institute Genomics Platform"/>
            <consortium name="The Broad Institute Genome Sequencing Center for Infectious Disease"/>
            <person name="Wu L."/>
            <person name="Ma J."/>
        </authorList>
    </citation>
    <scope>NUCLEOTIDE SEQUENCE [LARGE SCALE GENOMIC DNA]</scope>
    <source>
        <strain evidence="2">CCUG 54356</strain>
    </source>
</reference>
<sequence>MARYLLCIGQTTKMTKNKNKWSTKALRTTHNKRAKHNNKNGRSTIKAKVTNPEQSDRTIKTIRSGTTIKIIKELEQPDNKNKQ</sequence>
<dbReference type="EMBL" id="JBHTLR010000003">
    <property type="protein sequence ID" value="MFD1215043.1"/>
    <property type="molecule type" value="Genomic_DNA"/>
</dbReference>
<name>A0ABW3U2L0_9GAMM</name>
<comment type="caution">
    <text evidence="1">The sequence shown here is derived from an EMBL/GenBank/DDBJ whole genome shotgun (WGS) entry which is preliminary data.</text>
</comment>
<dbReference type="RefSeq" id="WP_230435322.1">
    <property type="nucleotide sequence ID" value="NZ_CP087715.1"/>
</dbReference>
<keyword evidence="2" id="KW-1185">Reference proteome</keyword>
<gene>
    <name evidence="1" type="ORF">ACFQ2X_00390</name>
</gene>
<protein>
    <submittedName>
        <fullName evidence="1">Uncharacterized protein</fullName>
    </submittedName>
</protein>
<accession>A0ABW3U2L0</accession>